<name>A0A3P7MTA1_DIBLA</name>
<evidence type="ECO:0000313" key="1">
    <source>
        <dbReference type="EMBL" id="VDN29990.1"/>
    </source>
</evidence>
<evidence type="ECO:0000313" key="2">
    <source>
        <dbReference type="Proteomes" id="UP000281553"/>
    </source>
</evidence>
<keyword evidence="2" id="KW-1185">Reference proteome</keyword>
<reference evidence="1 2" key="1">
    <citation type="submission" date="2018-11" db="EMBL/GenBank/DDBJ databases">
        <authorList>
            <consortium name="Pathogen Informatics"/>
        </authorList>
    </citation>
    <scope>NUCLEOTIDE SEQUENCE [LARGE SCALE GENOMIC DNA]</scope>
</reference>
<dbReference type="EMBL" id="UYRU01079333">
    <property type="protein sequence ID" value="VDN29990.1"/>
    <property type="molecule type" value="Genomic_DNA"/>
</dbReference>
<protein>
    <submittedName>
        <fullName evidence="1">Uncharacterized protein</fullName>
    </submittedName>
</protein>
<organism evidence="1 2">
    <name type="scientific">Dibothriocephalus latus</name>
    <name type="common">Fish tapeworm</name>
    <name type="synonym">Diphyllobothrium latum</name>
    <dbReference type="NCBI Taxonomy" id="60516"/>
    <lineage>
        <taxon>Eukaryota</taxon>
        <taxon>Metazoa</taxon>
        <taxon>Spiralia</taxon>
        <taxon>Lophotrochozoa</taxon>
        <taxon>Platyhelminthes</taxon>
        <taxon>Cestoda</taxon>
        <taxon>Eucestoda</taxon>
        <taxon>Diphyllobothriidea</taxon>
        <taxon>Diphyllobothriidae</taxon>
        <taxon>Dibothriocephalus</taxon>
    </lineage>
</organism>
<dbReference type="Proteomes" id="UP000281553">
    <property type="component" value="Unassembled WGS sequence"/>
</dbReference>
<dbReference type="AlphaFoldDB" id="A0A3P7MTA1"/>
<gene>
    <name evidence="1" type="ORF">DILT_LOCUS15459</name>
</gene>
<sequence length="52" mass="5695">MSRCPYIIPGSSLSFLRMCNSSGELLSLFPPTPLILISSALPSQMLLGNRKR</sequence>
<accession>A0A3P7MTA1</accession>
<proteinExistence type="predicted"/>